<sequence length="407" mass="44448">MDTSDKLPFDGVKIADFSWVWVGPTSTKYLADHGATVVRVESPSRPDILHSLGPYKDREAAPTRTHAFSDFNTSKLGLALNLKTPEAIEIAKRLITWADVYVESFTPGTMAGLGIDYEVAKQLNPSIIMVSTCLMGQTGPASEFAGYGFHAGAVAGFYEITGWPELAPDGPWIAYTDVVTPRILSAIIMAAVDHKRRTGQGQHIDASQLEMGLQFLAPQIIDFTANNQIVTRNGNRSSVSAPQGAYPCVGEDQWCVIAIESDEEWAALGSVLGSPDWAADGRFATNSGRLENHDEIDGYISRWTSALTPQEVMRLCQAENVPAGVVQRSSDLFKDPQMAHREMFPELDDPEVGRVPYTGHLFKIHDYDSGPRFAAPMMGQHNELILKEFLGMTSDEITDAVIAGALE</sequence>
<dbReference type="Gene3D" id="3.30.1540.10">
    <property type="entry name" value="formyl-coa transferase, domain 3"/>
    <property type="match status" value="1"/>
</dbReference>
<dbReference type="Gene3D" id="3.40.50.10540">
    <property type="entry name" value="Crotonobetainyl-coa:carnitine coa-transferase, domain 1"/>
    <property type="match status" value="1"/>
</dbReference>
<dbReference type="Pfam" id="PF02515">
    <property type="entry name" value="CoA_transf_3"/>
    <property type="match status" value="1"/>
</dbReference>
<dbReference type="EMBL" id="UINC01004985">
    <property type="protein sequence ID" value="SVA18254.1"/>
    <property type="molecule type" value="Genomic_DNA"/>
</dbReference>
<proteinExistence type="predicted"/>
<keyword evidence="1" id="KW-0808">Transferase</keyword>
<dbReference type="AlphaFoldDB" id="A0A381TR33"/>
<dbReference type="InterPro" id="IPR050483">
    <property type="entry name" value="CoA-transferase_III_domain"/>
</dbReference>
<gene>
    <name evidence="2" type="ORF">METZ01_LOCUS71108</name>
</gene>
<dbReference type="PANTHER" id="PTHR48207:SF3">
    <property type="entry name" value="SUCCINATE--HYDROXYMETHYLGLUTARATE COA-TRANSFERASE"/>
    <property type="match status" value="1"/>
</dbReference>
<dbReference type="GO" id="GO:0008410">
    <property type="term" value="F:CoA-transferase activity"/>
    <property type="evidence" value="ECO:0007669"/>
    <property type="project" value="TreeGrafter"/>
</dbReference>
<dbReference type="PANTHER" id="PTHR48207">
    <property type="entry name" value="SUCCINATE--HYDROXYMETHYLGLUTARATE COA-TRANSFERASE"/>
    <property type="match status" value="1"/>
</dbReference>
<organism evidence="2">
    <name type="scientific">marine metagenome</name>
    <dbReference type="NCBI Taxonomy" id="408172"/>
    <lineage>
        <taxon>unclassified sequences</taxon>
        <taxon>metagenomes</taxon>
        <taxon>ecological metagenomes</taxon>
    </lineage>
</organism>
<evidence type="ECO:0008006" key="3">
    <source>
        <dbReference type="Google" id="ProtNLM"/>
    </source>
</evidence>
<reference evidence="2" key="1">
    <citation type="submission" date="2018-05" db="EMBL/GenBank/DDBJ databases">
        <authorList>
            <person name="Lanie J.A."/>
            <person name="Ng W.-L."/>
            <person name="Kazmierczak K.M."/>
            <person name="Andrzejewski T.M."/>
            <person name="Davidsen T.M."/>
            <person name="Wayne K.J."/>
            <person name="Tettelin H."/>
            <person name="Glass J.I."/>
            <person name="Rusch D."/>
            <person name="Podicherti R."/>
            <person name="Tsui H.-C.T."/>
            <person name="Winkler M.E."/>
        </authorList>
    </citation>
    <scope>NUCLEOTIDE SEQUENCE</scope>
</reference>
<name>A0A381TR33_9ZZZZ</name>
<dbReference type="InterPro" id="IPR003673">
    <property type="entry name" value="CoA-Trfase_fam_III"/>
</dbReference>
<dbReference type="InterPro" id="IPR023606">
    <property type="entry name" value="CoA-Trfase_III_dom_1_sf"/>
</dbReference>
<evidence type="ECO:0000313" key="2">
    <source>
        <dbReference type="EMBL" id="SVA18254.1"/>
    </source>
</evidence>
<evidence type="ECO:0000256" key="1">
    <source>
        <dbReference type="ARBA" id="ARBA00022679"/>
    </source>
</evidence>
<dbReference type="InterPro" id="IPR044855">
    <property type="entry name" value="CoA-Trfase_III_dom3_sf"/>
</dbReference>
<dbReference type="SUPFAM" id="SSF89796">
    <property type="entry name" value="CoA-transferase family III (CaiB/BaiF)"/>
    <property type="match status" value="1"/>
</dbReference>
<accession>A0A381TR33</accession>
<protein>
    <recommendedName>
        <fullName evidence="3">CoA transferase</fullName>
    </recommendedName>
</protein>